<protein>
    <submittedName>
        <fullName evidence="2">Uncharacterized protein</fullName>
    </submittedName>
</protein>
<organism evidence="2 3">
    <name type="scientific">Pseudochelatococcus lubricantis</name>
    <dbReference type="NCBI Taxonomy" id="1538102"/>
    <lineage>
        <taxon>Bacteria</taxon>
        <taxon>Pseudomonadati</taxon>
        <taxon>Pseudomonadota</taxon>
        <taxon>Alphaproteobacteria</taxon>
        <taxon>Hyphomicrobiales</taxon>
        <taxon>Chelatococcaceae</taxon>
        <taxon>Pseudochelatococcus</taxon>
    </lineage>
</organism>
<gene>
    <name evidence="2" type="ORF">FHS82_001075</name>
</gene>
<keyword evidence="3" id="KW-1185">Reference proteome</keyword>
<feature type="region of interest" description="Disordered" evidence="1">
    <location>
        <begin position="225"/>
        <end position="256"/>
    </location>
</feature>
<dbReference type="InterPro" id="IPR010995">
    <property type="entry name" value="DNA_repair_Rad51/TF_NusA_a-hlx"/>
</dbReference>
<evidence type="ECO:0000256" key="1">
    <source>
        <dbReference type="SAM" id="MobiDB-lite"/>
    </source>
</evidence>
<accession>A0ABX0UZG0</accession>
<dbReference type="RefSeq" id="WP_208394101.1">
    <property type="nucleotide sequence ID" value="NZ_JAASQI010000002.1"/>
</dbReference>
<reference evidence="2 3" key="1">
    <citation type="submission" date="2020-03" db="EMBL/GenBank/DDBJ databases">
        <title>Genomic Encyclopedia of Type Strains, Phase IV (KMG-IV): sequencing the most valuable type-strain genomes for metagenomic binning, comparative biology and taxonomic classification.</title>
        <authorList>
            <person name="Goeker M."/>
        </authorList>
    </citation>
    <scope>NUCLEOTIDE SEQUENCE [LARGE SCALE GENOMIC DNA]</scope>
    <source>
        <strain evidence="2 3">DSM 103870</strain>
    </source>
</reference>
<sequence length="467" mass="52004">MATCKWCGRTGPHVELDTNGLCEPCHDIHVPIIENIGRIITESMGLIHNSKSASTRLSRIWVTETNAERLRPYYEKGIPTIAWTSGGSLPPDELIAHATGMRRKVIQEFIAEQADTARDRARTATTLREKLAGYDDALKALDRLMNEVQDVTHLEMAGAILTYERNSIRFETLFEKAVALEEAGELAQARTAYETAVAALIDDNTPDDRQDDLFMRAKERIDSLDERLASTPVQKAPAPPHADDRKYLPDTLPPPKPPRSILENEIERASVMQVMAEQNSDLISGWRLHVTMSTRTPLKWLLRFGEIHDGHDYPREIAPMQHAIWVTRLKPWRELGIDIDELPPSTIASDIGPIPGDGGDFLPFLISYRRIIESDSPRAEVLACLRQLNAASPDVVRHFGGDIARYFVIDELQTLDGCGPAIADRLFGAGFTSADEVRAAPLERFKVIKGLGPKTIARLQGNLDAKS</sequence>
<dbReference type="EMBL" id="JAASQI010000002">
    <property type="protein sequence ID" value="NIJ57249.1"/>
    <property type="molecule type" value="Genomic_DNA"/>
</dbReference>
<dbReference type="Pfam" id="PF14520">
    <property type="entry name" value="HHH_5"/>
    <property type="match status" value="1"/>
</dbReference>
<dbReference type="SUPFAM" id="SSF47794">
    <property type="entry name" value="Rad51 N-terminal domain-like"/>
    <property type="match status" value="1"/>
</dbReference>
<evidence type="ECO:0000313" key="2">
    <source>
        <dbReference type="EMBL" id="NIJ57249.1"/>
    </source>
</evidence>
<dbReference type="Proteomes" id="UP001429580">
    <property type="component" value="Unassembled WGS sequence"/>
</dbReference>
<dbReference type="Gene3D" id="1.10.150.20">
    <property type="entry name" value="5' to 3' exonuclease, C-terminal subdomain"/>
    <property type="match status" value="1"/>
</dbReference>
<proteinExistence type="predicted"/>
<name>A0ABX0UZG0_9HYPH</name>
<comment type="caution">
    <text evidence="2">The sequence shown here is derived from an EMBL/GenBank/DDBJ whole genome shotgun (WGS) entry which is preliminary data.</text>
</comment>
<evidence type="ECO:0000313" key="3">
    <source>
        <dbReference type="Proteomes" id="UP001429580"/>
    </source>
</evidence>